<evidence type="ECO:0000256" key="1">
    <source>
        <dbReference type="SAM" id="Phobius"/>
    </source>
</evidence>
<accession>A0A9D1H7E1</accession>
<dbReference type="AlphaFoldDB" id="A0A9D1H7E1"/>
<feature type="transmembrane region" description="Helical" evidence="1">
    <location>
        <begin position="50"/>
        <end position="68"/>
    </location>
</feature>
<reference evidence="2" key="2">
    <citation type="journal article" date="2021" name="PeerJ">
        <title>Extensive microbial diversity within the chicken gut microbiome revealed by metagenomics and culture.</title>
        <authorList>
            <person name="Gilroy R."/>
            <person name="Ravi A."/>
            <person name="Getino M."/>
            <person name="Pursley I."/>
            <person name="Horton D.L."/>
            <person name="Alikhan N.F."/>
            <person name="Baker D."/>
            <person name="Gharbi K."/>
            <person name="Hall N."/>
            <person name="Watson M."/>
            <person name="Adriaenssens E.M."/>
            <person name="Foster-Nyarko E."/>
            <person name="Jarju S."/>
            <person name="Secka A."/>
            <person name="Antonio M."/>
            <person name="Oren A."/>
            <person name="Chaudhuri R.R."/>
            <person name="La Ragione R."/>
            <person name="Hildebrand F."/>
            <person name="Pallen M.J."/>
        </authorList>
    </citation>
    <scope>NUCLEOTIDE SEQUENCE</scope>
    <source>
        <strain evidence="2">ChiBcec7-5410</strain>
    </source>
</reference>
<keyword evidence="1" id="KW-0812">Transmembrane</keyword>
<comment type="caution">
    <text evidence="2">The sequence shown here is derived from an EMBL/GenBank/DDBJ whole genome shotgun (WGS) entry which is preliminary data.</text>
</comment>
<proteinExistence type="predicted"/>
<keyword evidence="1" id="KW-1133">Transmembrane helix</keyword>
<feature type="transmembrane region" description="Helical" evidence="1">
    <location>
        <begin position="100"/>
        <end position="118"/>
    </location>
</feature>
<organism evidence="2 3">
    <name type="scientific">Candidatus Faecivivens stercoripullorum</name>
    <dbReference type="NCBI Taxonomy" id="2840805"/>
    <lineage>
        <taxon>Bacteria</taxon>
        <taxon>Bacillati</taxon>
        <taxon>Bacillota</taxon>
        <taxon>Clostridia</taxon>
        <taxon>Eubacteriales</taxon>
        <taxon>Oscillospiraceae</taxon>
        <taxon>Oscillospiraceae incertae sedis</taxon>
        <taxon>Candidatus Faecivivens</taxon>
    </lineage>
</organism>
<keyword evidence="1" id="KW-0472">Membrane</keyword>
<sequence>MPSEWSVKGFLFPIAIGLLAGSAVTAVMMPLSALCAVKLEMALSSYPMLIWIPVCMGGLAAGGFGSGFAGERKMLCGVIAAVLLWGMSLLLLRSPGVGELLRGGVLLLTGAVGAGMVSGKRTKFKPGKARSRVRPRKRPL</sequence>
<name>A0A9D1H7E1_9FIRM</name>
<evidence type="ECO:0000313" key="2">
    <source>
        <dbReference type="EMBL" id="HIT94606.1"/>
    </source>
</evidence>
<gene>
    <name evidence="2" type="ORF">IAC43_05435</name>
</gene>
<reference evidence="2" key="1">
    <citation type="submission" date="2020-10" db="EMBL/GenBank/DDBJ databases">
        <authorList>
            <person name="Gilroy R."/>
        </authorList>
    </citation>
    <scope>NUCLEOTIDE SEQUENCE</scope>
    <source>
        <strain evidence="2">ChiBcec7-5410</strain>
    </source>
</reference>
<evidence type="ECO:0000313" key="3">
    <source>
        <dbReference type="Proteomes" id="UP000824160"/>
    </source>
</evidence>
<protein>
    <submittedName>
        <fullName evidence="2">Uncharacterized protein</fullName>
    </submittedName>
</protein>
<dbReference type="Proteomes" id="UP000824160">
    <property type="component" value="Unassembled WGS sequence"/>
</dbReference>
<feature type="transmembrane region" description="Helical" evidence="1">
    <location>
        <begin position="75"/>
        <end position="94"/>
    </location>
</feature>
<dbReference type="EMBL" id="DVLW01000149">
    <property type="protein sequence ID" value="HIT94606.1"/>
    <property type="molecule type" value="Genomic_DNA"/>
</dbReference>